<dbReference type="AlphaFoldDB" id="A0A3E1R795"/>
<dbReference type="SUPFAM" id="SSF47413">
    <property type="entry name" value="lambda repressor-like DNA-binding domains"/>
    <property type="match status" value="1"/>
</dbReference>
<proteinExistence type="predicted"/>
<gene>
    <name evidence="2" type="ORF">DIC66_22700</name>
</gene>
<evidence type="ECO:0000259" key="1">
    <source>
        <dbReference type="PROSITE" id="PS50943"/>
    </source>
</evidence>
<dbReference type="PROSITE" id="PS50943">
    <property type="entry name" value="HTH_CROC1"/>
    <property type="match status" value="1"/>
</dbReference>
<protein>
    <submittedName>
        <fullName evidence="2">XRE family transcriptional regulator</fullName>
    </submittedName>
</protein>
<name>A0A3E1R795_9BURK</name>
<accession>A0A3E1R795</accession>
<dbReference type="OrthoDB" id="8757559at2"/>
<organism evidence="2 3">
    <name type="scientific">Rhodoferax lacus</name>
    <dbReference type="NCBI Taxonomy" id="2184758"/>
    <lineage>
        <taxon>Bacteria</taxon>
        <taxon>Pseudomonadati</taxon>
        <taxon>Pseudomonadota</taxon>
        <taxon>Betaproteobacteria</taxon>
        <taxon>Burkholderiales</taxon>
        <taxon>Comamonadaceae</taxon>
        <taxon>Rhodoferax</taxon>
    </lineage>
</organism>
<sequence>MLPQTLVILSAPQMGQQLLAARKAQKMTQGAVAAKVGVAQSRISDLEKRPGEISLEQLLAWCAALGLELSVGQRGASAETLEKADW</sequence>
<dbReference type="Proteomes" id="UP000260665">
    <property type="component" value="Unassembled WGS sequence"/>
</dbReference>
<reference evidence="2 3" key="1">
    <citation type="submission" date="2018-05" db="EMBL/GenBank/DDBJ databases">
        <title>Rhodoferax soyangensis sp.nov., isolated from an oligotrophic freshwater lake.</title>
        <authorList>
            <person name="Park M."/>
        </authorList>
    </citation>
    <scope>NUCLEOTIDE SEQUENCE [LARGE SCALE GENOMIC DNA]</scope>
    <source>
        <strain evidence="2 3">IMCC26218</strain>
    </source>
</reference>
<dbReference type="EMBL" id="QFZK01000051">
    <property type="protein sequence ID" value="RFO94600.1"/>
    <property type="molecule type" value="Genomic_DNA"/>
</dbReference>
<dbReference type="CDD" id="cd00093">
    <property type="entry name" value="HTH_XRE"/>
    <property type="match status" value="1"/>
</dbReference>
<dbReference type="GO" id="GO:0003677">
    <property type="term" value="F:DNA binding"/>
    <property type="evidence" value="ECO:0007669"/>
    <property type="project" value="InterPro"/>
</dbReference>
<evidence type="ECO:0000313" key="3">
    <source>
        <dbReference type="Proteomes" id="UP000260665"/>
    </source>
</evidence>
<dbReference type="InterPro" id="IPR001387">
    <property type="entry name" value="Cro/C1-type_HTH"/>
</dbReference>
<comment type="caution">
    <text evidence="2">The sequence shown here is derived from an EMBL/GenBank/DDBJ whole genome shotgun (WGS) entry which is preliminary data.</text>
</comment>
<dbReference type="RefSeq" id="WP_117180454.1">
    <property type="nucleotide sequence ID" value="NZ_QFZK01000051.1"/>
</dbReference>
<dbReference type="Pfam" id="PF01381">
    <property type="entry name" value="HTH_3"/>
    <property type="match status" value="1"/>
</dbReference>
<keyword evidence="3" id="KW-1185">Reference proteome</keyword>
<dbReference type="Gene3D" id="1.10.260.40">
    <property type="entry name" value="lambda repressor-like DNA-binding domains"/>
    <property type="match status" value="1"/>
</dbReference>
<dbReference type="InterPro" id="IPR010982">
    <property type="entry name" value="Lambda_DNA-bd_dom_sf"/>
</dbReference>
<dbReference type="SMART" id="SM00530">
    <property type="entry name" value="HTH_XRE"/>
    <property type="match status" value="1"/>
</dbReference>
<feature type="domain" description="HTH cro/C1-type" evidence="1">
    <location>
        <begin position="18"/>
        <end position="74"/>
    </location>
</feature>
<evidence type="ECO:0000313" key="2">
    <source>
        <dbReference type="EMBL" id="RFO94600.1"/>
    </source>
</evidence>